<gene>
    <name evidence="1" type="ORF">LCGC14_0322950</name>
</gene>
<evidence type="ECO:0000313" key="1">
    <source>
        <dbReference type="EMBL" id="KKN81076.1"/>
    </source>
</evidence>
<sequence length="53" mass="6288">MRNETCEWNGASWATWNVRTTNVTPPRLLSCWHSCVEDDSHKRLFQLRQRRGG</sequence>
<dbReference type="AlphaFoldDB" id="A0A0F9W5W8"/>
<proteinExistence type="predicted"/>
<accession>A0A0F9W5W8</accession>
<reference evidence="1" key="1">
    <citation type="journal article" date="2015" name="Nature">
        <title>Complex archaea that bridge the gap between prokaryotes and eukaryotes.</title>
        <authorList>
            <person name="Spang A."/>
            <person name="Saw J.H."/>
            <person name="Jorgensen S.L."/>
            <person name="Zaremba-Niedzwiedzka K."/>
            <person name="Martijn J."/>
            <person name="Lind A.E."/>
            <person name="van Eijk R."/>
            <person name="Schleper C."/>
            <person name="Guy L."/>
            <person name="Ettema T.J."/>
        </authorList>
    </citation>
    <scope>NUCLEOTIDE SEQUENCE</scope>
</reference>
<comment type="caution">
    <text evidence="1">The sequence shown here is derived from an EMBL/GenBank/DDBJ whole genome shotgun (WGS) entry which is preliminary data.</text>
</comment>
<name>A0A0F9W5W8_9ZZZZ</name>
<dbReference type="EMBL" id="LAZR01000220">
    <property type="protein sequence ID" value="KKN81076.1"/>
    <property type="molecule type" value="Genomic_DNA"/>
</dbReference>
<protein>
    <submittedName>
        <fullName evidence="1">Uncharacterized protein</fullName>
    </submittedName>
</protein>
<organism evidence="1">
    <name type="scientific">marine sediment metagenome</name>
    <dbReference type="NCBI Taxonomy" id="412755"/>
    <lineage>
        <taxon>unclassified sequences</taxon>
        <taxon>metagenomes</taxon>
        <taxon>ecological metagenomes</taxon>
    </lineage>
</organism>